<accession>A0ACC6V0C4</accession>
<comment type="caution">
    <text evidence="1">The sequence shown here is derived from an EMBL/GenBank/DDBJ whole genome shotgun (WGS) entry which is preliminary data.</text>
</comment>
<evidence type="ECO:0000313" key="1">
    <source>
        <dbReference type="EMBL" id="MFB6490494.1"/>
    </source>
</evidence>
<name>A0ACC6V0C4_9CREN</name>
<reference evidence="1" key="1">
    <citation type="submission" date="2024-07" db="EMBL/GenBank/DDBJ databases">
        <title>Metagenome and Metagenome-Assembled Genomes of Archaea from a hot spring from the geothermal field of Los Azufres, Mexico.</title>
        <authorList>
            <person name="Marin-Paredes R."/>
            <person name="Martinez-Romero E."/>
            <person name="Servin-Garciduenas L.E."/>
        </authorList>
    </citation>
    <scope>NUCLEOTIDE SEQUENCE</scope>
</reference>
<evidence type="ECO:0000313" key="2">
    <source>
        <dbReference type="Proteomes" id="UP000033636"/>
    </source>
</evidence>
<gene>
    <name evidence="1" type="ORF">TU35_004450</name>
</gene>
<dbReference type="Proteomes" id="UP000033636">
    <property type="component" value="Unassembled WGS sequence"/>
</dbReference>
<sequence>MDFSSDVSSALLRRAKEIDSLLSGVAEHHPYWAAAYYLTQALALLFENWDRDLSKEELEELEWYIEKAGDAAKSIRDKERRA</sequence>
<proteinExistence type="predicted"/>
<dbReference type="EMBL" id="JZWT02000009">
    <property type="protein sequence ID" value="MFB6490494.1"/>
    <property type="molecule type" value="Genomic_DNA"/>
</dbReference>
<organism evidence="1 2">
    <name type="scientific">Thermoproteus sp. AZ2</name>
    <dbReference type="NCBI Taxonomy" id="1609232"/>
    <lineage>
        <taxon>Archaea</taxon>
        <taxon>Thermoproteota</taxon>
        <taxon>Thermoprotei</taxon>
        <taxon>Thermoproteales</taxon>
        <taxon>Thermoproteaceae</taxon>
        <taxon>Thermoproteus</taxon>
    </lineage>
</organism>
<protein>
    <submittedName>
        <fullName evidence="1">Uncharacterized protein</fullName>
    </submittedName>
</protein>